<keyword evidence="3" id="KW-1185">Reference proteome</keyword>
<keyword evidence="1" id="KW-0472">Membrane</keyword>
<accession>A0A8E6B2L0</accession>
<organism evidence="2 3">
    <name type="scientific">Telmatocola sphagniphila</name>
    <dbReference type="NCBI Taxonomy" id="1123043"/>
    <lineage>
        <taxon>Bacteria</taxon>
        <taxon>Pseudomonadati</taxon>
        <taxon>Planctomycetota</taxon>
        <taxon>Planctomycetia</taxon>
        <taxon>Gemmatales</taxon>
        <taxon>Gemmataceae</taxon>
    </lineage>
</organism>
<dbReference type="Proteomes" id="UP000676194">
    <property type="component" value="Chromosome"/>
</dbReference>
<gene>
    <name evidence="2" type="ORF">KIH39_14790</name>
</gene>
<proteinExistence type="predicted"/>
<feature type="transmembrane region" description="Helical" evidence="1">
    <location>
        <begin position="104"/>
        <end position="128"/>
    </location>
</feature>
<dbReference type="RefSeq" id="WP_213494006.1">
    <property type="nucleotide sequence ID" value="NZ_CP074694.1"/>
</dbReference>
<evidence type="ECO:0000313" key="3">
    <source>
        <dbReference type="Proteomes" id="UP000676194"/>
    </source>
</evidence>
<dbReference type="AlphaFoldDB" id="A0A8E6B2L0"/>
<dbReference type="EMBL" id="CP074694">
    <property type="protein sequence ID" value="QVL30122.1"/>
    <property type="molecule type" value="Genomic_DNA"/>
</dbReference>
<keyword evidence="1" id="KW-0812">Transmembrane</keyword>
<protein>
    <submittedName>
        <fullName evidence="2">Uncharacterized protein</fullName>
    </submittedName>
</protein>
<keyword evidence="1" id="KW-1133">Transmembrane helix</keyword>
<evidence type="ECO:0000313" key="2">
    <source>
        <dbReference type="EMBL" id="QVL30122.1"/>
    </source>
</evidence>
<reference evidence="2" key="1">
    <citation type="submission" date="2021-05" db="EMBL/GenBank/DDBJ databases">
        <title>Complete genome sequence of the cellulolytic planctomycete Telmatocola sphagniphila SP2T and characterization of the first cellulase from planctomycetes.</title>
        <authorList>
            <person name="Rakitin A.L."/>
            <person name="Beletsky A.V."/>
            <person name="Naumoff D.G."/>
            <person name="Kulichevskaya I.S."/>
            <person name="Mardanov A.V."/>
            <person name="Ravin N.V."/>
            <person name="Dedysh S.N."/>
        </authorList>
    </citation>
    <scope>NUCLEOTIDE SEQUENCE</scope>
    <source>
        <strain evidence="2">SP2T</strain>
    </source>
</reference>
<sequence length="204" mass="22089">MQSLINTRLDTIDRLLLGQVSRVDRVSIVKEVESQIYELIALKDADSISREDVLEILGKLDPPEAYLPEEGSTPERVIIARKKSSSESIVIPIAKNPPRELGRLGGILGLTSLGMLLLSFGVLILIALKNYIQDPQNFAFALGFSLIIPVATCTSGLVVSIIGVKRKFMPIAGIIASTMTISIILALIGLILFFISDKPLSYAG</sequence>
<feature type="transmembrane region" description="Helical" evidence="1">
    <location>
        <begin position="171"/>
        <end position="195"/>
    </location>
</feature>
<feature type="transmembrane region" description="Helical" evidence="1">
    <location>
        <begin position="140"/>
        <end position="164"/>
    </location>
</feature>
<name>A0A8E6B2L0_9BACT</name>
<dbReference type="KEGG" id="tsph:KIH39_14790"/>
<evidence type="ECO:0000256" key="1">
    <source>
        <dbReference type="SAM" id="Phobius"/>
    </source>
</evidence>